<sequence length="189" mass="20497">MRGVRRIRPRCRRGSSASRSDPAVAHASSGARARRRRRPPAGRPWNRGGYGRRGARRCRDRLSSVLRSDQVDEAVGAQPDALGVRDDLSDGGMNGGIAGFGAIGDDRTASATQLHQAFVAQLLIAPQHGVDVEAERGGQVACTGEALARPDLAAGHRAAHGRSQLHEQRVRRVRIQSDEHDTSILFYLR</sequence>
<gene>
    <name evidence="2" type="ORF">RHRU231_450284</name>
</gene>
<dbReference type="Proteomes" id="UP000042997">
    <property type="component" value="Unassembled WGS sequence"/>
</dbReference>
<evidence type="ECO:0000313" key="2">
    <source>
        <dbReference type="EMBL" id="CDZ89117.1"/>
    </source>
</evidence>
<feature type="compositionally biased region" description="Low complexity" evidence="1">
    <location>
        <begin position="22"/>
        <end position="31"/>
    </location>
</feature>
<feature type="region of interest" description="Disordered" evidence="1">
    <location>
        <begin position="1"/>
        <end position="54"/>
    </location>
</feature>
<evidence type="ECO:0000256" key="1">
    <source>
        <dbReference type="SAM" id="MobiDB-lite"/>
    </source>
</evidence>
<evidence type="ECO:0000313" key="3">
    <source>
        <dbReference type="Proteomes" id="UP000042997"/>
    </source>
</evidence>
<proteinExistence type="predicted"/>
<organism evidence="2 3">
    <name type="scientific">Rhodococcus ruber</name>
    <dbReference type="NCBI Taxonomy" id="1830"/>
    <lineage>
        <taxon>Bacteria</taxon>
        <taxon>Bacillati</taxon>
        <taxon>Actinomycetota</taxon>
        <taxon>Actinomycetes</taxon>
        <taxon>Mycobacteriales</taxon>
        <taxon>Nocardiaceae</taxon>
        <taxon>Rhodococcus</taxon>
    </lineage>
</organism>
<dbReference type="AlphaFoldDB" id="A0A098BLP2"/>
<feature type="compositionally biased region" description="Basic residues" evidence="1">
    <location>
        <begin position="1"/>
        <end position="13"/>
    </location>
</feature>
<name>A0A098BLP2_9NOCA</name>
<protein>
    <submittedName>
        <fullName evidence="2">Uncharacterized protein</fullName>
    </submittedName>
</protein>
<reference evidence="2 3" key="1">
    <citation type="journal article" date="2014" name="Genome Announc.">
        <title>Draft Genome Sequence of Propane- and Butane-Oxidizing Actinobacterium Rhodococcus ruber IEGM 231.</title>
        <authorList>
            <person name="Ivshina I.B."/>
            <person name="Kuyukina M.S."/>
            <person name="Krivoruchko A.V."/>
            <person name="Barbe V."/>
            <person name="Fischer C."/>
        </authorList>
    </citation>
    <scope>NUCLEOTIDE SEQUENCE [LARGE SCALE GENOMIC DNA]</scope>
</reference>
<accession>A0A098BLP2</accession>
<dbReference type="EMBL" id="CCSD01000056">
    <property type="protein sequence ID" value="CDZ89117.1"/>
    <property type="molecule type" value="Genomic_DNA"/>
</dbReference>